<name>A0A9Q3WQ72_9RHOB</name>
<dbReference type="InterPro" id="IPR025669">
    <property type="entry name" value="AAA_dom"/>
</dbReference>
<comment type="caution">
    <text evidence="2">The sequence shown here is derived from an EMBL/GenBank/DDBJ whole genome shotgun (WGS) entry which is preliminary data.</text>
</comment>
<dbReference type="EMBL" id="JAGQAF010000020">
    <property type="protein sequence ID" value="MCE8540078.1"/>
    <property type="molecule type" value="Genomic_DNA"/>
</dbReference>
<dbReference type="Pfam" id="PF13614">
    <property type="entry name" value="AAA_31"/>
    <property type="match status" value="1"/>
</dbReference>
<dbReference type="InterPro" id="IPR027417">
    <property type="entry name" value="P-loop_NTPase"/>
</dbReference>
<protein>
    <submittedName>
        <fullName evidence="2">AAA family ATPase</fullName>
    </submittedName>
</protein>
<dbReference type="AlphaFoldDB" id="A0A9Q3WQ72"/>
<organism evidence="2 3">
    <name type="scientific">Ruegeria pomeroyi</name>
    <dbReference type="NCBI Taxonomy" id="89184"/>
    <lineage>
        <taxon>Bacteria</taxon>
        <taxon>Pseudomonadati</taxon>
        <taxon>Pseudomonadota</taxon>
        <taxon>Alphaproteobacteria</taxon>
        <taxon>Rhodobacterales</taxon>
        <taxon>Roseobacteraceae</taxon>
        <taxon>Ruegeria</taxon>
    </lineage>
</organism>
<reference evidence="2" key="1">
    <citation type="journal article" date="2021" name="Environ. Microbiol.">
        <title>Cryptic niche differentiation of novel sediment ecotypes of Rugeria pomeroyi correlates with nitrate respiration.</title>
        <authorList>
            <person name="Lin X."/>
            <person name="McNichol J."/>
            <person name="Chu X."/>
            <person name="Qian Y."/>
            <person name="Luo H."/>
        </authorList>
    </citation>
    <scope>NUCLEOTIDE SEQUENCE</scope>
    <source>
        <strain evidence="2">SZCCDBB064</strain>
    </source>
</reference>
<evidence type="ECO:0000259" key="1">
    <source>
        <dbReference type="Pfam" id="PF13614"/>
    </source>
</evidence>
<dbReference type="InterPro" id="IPR050678">
    <property type="entry name" value="DNA_Partitioning_ATPase"/>
</dbReference>
<gene>
    <name evidence="2" type="ORF">KBY27_21660</name>
</gene>
<evidence type="ECO:0000313" key="2">
    <source>
        <dbReference type="EMBL" id="MCE8540078.1"/>
    </source>
</evidence>
<proteinExistence type="predicted"/>
<dbReference type="PANTHER" id="PTHR13696">
    <property type="entry name" value="P-LOOP CONTAINING NUCLEOSIDE TRIPHOSPHATE HYDROLASE"/>
    <property type="match status" value="1"/>
</dbReference>
<dbReference type="CDD" id="cd02042">
    <property type="entry name" value="ParAB_family"/>
    <property type="match status" value="1"/>
</dbReference>
<dbReference type="RefSeq" id="WP_234222014.1">
    <property type="nucleotide sequence ID" value="NZ_JAGQAF010000020.1"/>
</dbReference>
<dbReference type="Proteomes" id="UP000813672">
    <property type="component" value="Unassembled WGS sequence"/>
</dbReference>
<evidence type="ECO:0000313" key="3">
    <source>
        <dbReference type="Proteomes" id="UP000813672"/>
    </source>
</evidence>
<sequence>MSKDSTPLPPYFNIDPDAALAELDLPTGTHGFAAIAEACTRGRADLASRGMNEEGRKTLRLFSTWEITRYLIPVAQAHFRRVLKQNPDLPQGRSETEGGAKWFTLDEVLRLRAHFGAQGSKAKNYLPYRPKGQPAKLVAVANFKGGVGKTSTAAHLAMSAALDGYRVLVIDLDSQGSMTSIFGGRVEDEWQTAFPLLARHYGEYLRLENQRRLDRGDAPQPLDEALSAAMKMTAKDVIQSTHWPNIDLIGAQLNLYWAEFQIPVWRMAARGWKLWDALTDRLAADGVLDDYDLVFIDTPPALGYLTINGLAAADILLVPLGASFLEFDSTGRFFDMLHSTFASIEDGENLAARALGRPEMAFEWDAVRAVVTRFDGAQQGELSALMQAYLGKTLSPHRQDFTALIGQAGERVHGIYEADYRDFNRETYARGRETFDATYAAFKRLLLGVWRRDELAAQAAAE</sequence>
<dbReference type="PANTHER" id="PTHR13696:SF52">
    <property type="entry name" value="PARA FAMILY PROTEIN CT_582"/>
    <property type="match status" value="1"/>
</dbReference>
<feature type="domain" description="AAA" evidence="1">
    <location>
        <begin position="136"/>
        <end position="325"/>
    </location>
</feature>
<accession>A0A9Q3WQ72</accession>
<dbReference type="SUPFAM" id="SSF52540">
    <property type="entry name" value="P-loop containing nucleoside triphosphate hydrolases"/>
    <property type="match status" value="1"/>
</dbReference>
<dbReference type="Gene3D" id="3.40.50.300">
    <property type="entry name" value="P-loop containing nucleotide triphosphate hydrolases"/>
    <property type="match status" value="1"/>
</dbReference>